<name>S9PMQ5_SCHOY</name>
<accession>S9PMQ5</accession>
<comment type="subcellular location">
    <subcellularLocation>
        <location evidence="1">Nucleus</location>
    </subcellularLocation>
</comment>
<dbReference type="HOGENOM" id="CLU_1300317_0_0_1"/>
<organism evidence="3 4">
    <name type="scientific">Schizosaccharomyces octosporus (strain yFS286)</name>
    <name type="common">Fission yeast</name>
    <name type="synonym">Octosporomyces octosporus</name>
    <dbReference type="NCBI Taxonomy" id="483514"/>
    <lineage>
        <taxon>Eukaryota</taxon>
        <taxon>Fungi</taxon>
        <taxon>Dikarya</taxon>
        <taxon>Ascomycota</taxon>
        <taxon>Taphrinomycotina</taxon>
        <taxon>Schizosaccharomycetes</taxon>
        <taxon>Schizosaccharomycetales</taxon>
        <taxon>Schizosaccharomycetaceae</taxon>
        <taxon>Schizosaccharomyces</taxon>
    </lineage>
</organism>
<sequence>MNQVTQFSGDSANLVLYWIFRQYHGKFDKIIWIDTLGIFNPTALPLTSLEKTAIIRAFDAEGLQDAINELESDLTNNRDFSYALFIDSFSNPLGLLMAKANISYAHASMMSIGRQLRMLTRNFKIAVYLSTSLVYVKQLRINKPALGSSWPFCIDHSFILQEDLKHNKGHLICNQSRTSLLGTTQLLLWVRGSFVHESLTIDFYRCIPYLQV</sequence>
<dbReference type="GO" id="GO:0005657">
    <property type="term" value="C:replication fork"/>
    <property type="evidence" value="ECO:0007669"/>
    <property type="project" value="TreeGrafter"/>
</dbReference>
<dbReference type="GO" id="GO:0000400">
    <property type="term" value="F:four-way junction DNA binding"/>
    <property type="evidence" value="ECO:0007669"/>
    <property type="project" value="TreeGrafter"/>
</dbReference>
<dbReference type="Gene3D" id="3.40.50.300">
    <property type="entry name" value="P-loop containing nucleotide triphosphate hydrolases"/>
    <property type="match status" value="1"/>
</dbReference>
<dbReference type="GO" id="GO:0003697">
    <property type="term" value="F:single-stranded DNA binding"/>
    <property type="evidence" value="ECO:0007669"/>
    <property type="project" value="TreeGrafter"/>
</dbReference>
<dbReference type="GO" id="GO:0000723">
    <property type="term" value="P:telomere maintenance"/>
    <property type="evidence" value="ECO:0007669"/>
    <property type="project" value="TreeGrafter"/>
</dbReference>
<dbReference type="OrthoDB" id="336321at2759"/>
<keyword evidence="2" id="KW-0539">Nucleus</keyword>
<protein>
    <submittedName>
        <fullName evidence="3">RAD51D-like protein 1</fullName>
    </submittedName>
</protein>
<evidence type="ECO:0000313" key="3">
    <source>
        <dbReference type="EMBL" id="EPX70531.1"/>
    </source>
</evidence>
<evidence type="ECO:0000256" key="2">
    <source>
        <dbReference type="ARBA" id="ARBA00023242"/>
    </source>
</evidence>
<dbReference type="GO" id="GO:0033063">
    <property type="term" value="C:Rad51B-Rad51C-Rad51D-XRCC2 complex"/>
    <property type="evidence" value="ECO:0007669"/>
    <property type="project" value="TreeGrafter"/>
</dbReference>
<dbReference type="Proteomes" id="UP000016088">
    <property type="component" value="Unassembled WGS sequence"/>
</dbReference>
<dbReference type="OMA" id="YAHASMM"/>
<dbReference type="VEuPathDB" id="FungiDB:SOCG_04675"/>
<evidence type="ECO:0000313" key="4">
    <source>
        <dbReference type="Proteomes" id="UP000016088"/>
    </source>
</evidence>
<dbReference type="GO" id="GO:0008094">
    <property type="term" value="F:ATP-dependent activity, acting on DNA"/>
    <property type="evidence" value="ECO:0007669"/>
    <property type="project" value="TreeGrafter"/>
</dbReference>
<proteinExistence type="predicted"/>
<dbReference type="EMBL" id="KE503208">
    <property type="protein sequence ID" value="EPX70531.1"/>
    <property type="molecule type" value="Genomic_DNA"/>
</dbReference>
<dbReference type="eggNOG" id="KOG1433">
    <property type="taxonomic scope" value="Eukaryota"/>
</dbReference>
<dbReference type="GO" id="GO:0007131">
    <property type="term" value="P:reciprocal meiotic recombination"/>
    <property type="evidence" value="ECO:0007669"/>
    <property type="project" value="EnsemblFungi"/>
</dbReference>
<dbReference type="GeneID" id="25033637"/>
<keyword evidence="4" id="KW-1185">Reference proteome</keyword>
<evidence type="ECO:0000256" key="1">
    <source>
        <dbReference type="ARBA" id="ARBA00004123"/>
    </source>
</evidence>
<dbReference type="GO" id="GO:0000724">
    <property type="term" value="P:double-strand break repair via homologous recombination"/>
    <property type="evidence" value="ECO:0007669"/>
    <property type="project" value="TreeGrafter"/>
</dbReference>
<dbReference type="RefSeq" id="XP_013020721.1">
    <property type="nucleotide sequence ID" value="XM_013165267.1"/>
</dbReference>
<gene>
    <name evidence="3" type="ORF">SOCG_04675</name>
</gene>
<dbReference type="InterPro" id="IPR051988">
    <property type="entry name" value="HRR_RAD51_Paralog"/>
</dbReference>
<dbReference type="PANTHER" id="PTHR46457">
    <property type="entry name" value="DNA REPAIR PROTEIN RAD51 HOMOLOG 4"/>
    <property type="match status" value="1"/>
</dbReference>
<dbReference type="GO" id="GO:0042148">
    <property type="term" value="P:DNA strand invasion"/>
    <property type="evidence" value="ECO:0007669"/>
    <property type="project" value="TreeGrafter"/>
</dbReference>
<dbReference type="PANTHER" id="PTHR46457:SF1">
    <property type="entry name" value="DNA REPAIR PROTEIN RAD51 HOMOLOG 4"/>
    <property type="match status" value="1"/>
</dbReference>
<reference evidence="3 4" key="1">
    <citation type="journal article" date="2011" name="Science">
        <title>Comparative functional genomics of the fission yeasts.</title>
        <authorList>
            <person name="Rhind N."/>
            <person name="Chen Z."/>
            <person name="Yassour M."/>
            <person name="Thompson D.A."/>
            <person name="Haas B.J."/>
            <person name="Habib N."/>
            <person name="Wapinski I."/>
            <person name="Roy S."/>
            <person name="Lin M.F."/>
            <person name="Heiman D.I."/>
            <person name="Young S.K."/>
            <person name="Furuya K."/>
            <person name="Guo Y."/>
            <person name="Pidoux A."/>
            <person name="Chen H.M."/>
            <person name="Robbertse B."/>
            <person name="Goldberg J.M."/>
            <person name="Aoki K."/>
            <person name="Bayne E.H."/>
            <person name="Berlin A.M."/>
            <person name="Desjardins C.A."/>
            <person name="Dobbs E."/>
            <person name="Dukaj L."/>
            <person name="Fan L."/>
            <person name="FitzGerald M.G."/>
            <person name="French C."/>
            <person name="Gujja S."/>
            <person name="Hansen K."/>
            <person name="Keifenheim D."/>
            <person name="Levin J.Z."/>
            <person name="Mosher R.A."/>
            <person name="Mueller C.A."/>
            <person name="Pfiffner J."/>
            <person name="Priest M."/>
            <person name="Russ C."/>
            <person name="Smialowska A."/>
            <person name="Swoboda P."/>
            <person name="Sykes S.M."/>
            <person name="Vaughn M."/>
            <person name="Vengrova S."/>
            <person name="Yoder R."/>
            <person name="Zeng Q."/>
            <person name="Allshire R."/>
            <person name="Baulcombe D."/>
            <person name="Birren B.W."/>
            <person name="Brown W."/>
            <person name="Ekwall K."/>
            <person name="Kellis M."/>
            <person name="Leatherwood J."/>
            <person name="Levin H."/>
            <person name="Margalit H."/>
            <person name="Martienssen R."/>
            <person name="Nieduszynski C.A."/>
            <person name="Spatafora J.W."/>
            <person name="Friedman N."/>
            <person name="Dalgaard J.Z."/>
            <person name="Baumann P."/>
            <person name="Niki H."/>
            <person name="Regev A."/>
            <person name="Nusbaum C."/>
        </authorList>
    </citation>
    <scope>NUCLEOTIDE SEQUENCE [LARGE SCALE GENOMIC DNA]</scope>
    <source>
        <strain evidence="4">yFS286</strain>
    </source>
</reference>
<dbReference type="AlphaFoldDB" id="S9PMQ5"/>
<dbReference type="InterPro" id="IPR027417">
    <property type="entry name" value="P-loop_NTPase"/>
</dbReference>
<dbReference type="GO" id="GO:0005815">
    <property type="term" value="C:microtubule organizing center"/>
    <property type="evidence" value="ECO:0007669"/>
    <property type="project" value="TreeGrafter"/>
</dbReference>